<evidence type="ECO:0000256" key="5">
    <source>
        <dbReference type="ARBA" id="ARBA00022737"/>
    </source>
</evidence>
<evidence type="ECO:0000313" key="10">
    <source>
        <dbReference type="EMBL" id="WAQ97055.1"/>
    </source>
</evidence>
<keyword evidence="5" id="KW-0677">Repeat</keyword>
<keyword evidence="6" id="KW-1133">Transmembrane helix</keyword>
<gene>
    <name evidence="10" type="ORF">MAR_029745</name>
</gene>
<feature type="repeat" description="Solcar" evidence="8">
    <location>
        <begin position="177"/>
        <end position="215"/>
    </location>
</feature>
<sequence>MKKAEPRREDESIVYKYALSSVSAVVSETVTEEGFFKLWQGVSPALYRHIVYTGCRMNMYEVLRDRVFIKNDDGTFALWKGVIVGSMSGAFGQLVASPTDLIKVNMQMEGRRRLEGKPARIKSCSHAFRMILAESGVRGLWRGWIPNVQRAALVNMGDLVTYDTVKRQLLIKTDLPDNYIVHALSSACSGMVAAIMCTPADVVKTRVMNQPLVNG</sequence>
<comment type="subcellular location">
    <subcellularLocation>
        <location evidence="1">Membrane</location>
        <topology evidence="1">Multi-pass membrane protein</topology>
    </subcellularLocation>
</comment>
<dbReference type="InterPro" id="IPR023395">
    <property type="entry name" value="MCP_dom_sf"/>
</dbReference>
<feature type="repeat" description="Solcar" evidence="8">
    <location>
        <begin position="1"/>
        <end position="66"/>
    </location>
</feature>
<dbReference type="InterPro" id="IPR018108">
    <property type="entry name" value="MCP_transmembrane"/>
</dbReference>
<dbReference type="PANTHER" id="PTHR45618">
    <property type="entry name" value="MITOCHONDRIAL DICARBOXYLATE CARRIER-RELATED"/>
    <property type="match status" value="1"/>
</dbReference>
<reference evidence="10" key="1">
    <citation type="submission" date="2022-11" db="EMBL/GenBank/DDBJ databases">
        <title>Centuries of genome instability and evolution in soft-shell clam transmissible cancer (bioRxiv).</title>
        <authorList>
            <person name="Hart S.F.M."/>
            <person name="Yonemitsu M.A."/>
            <person name="Giersch R.M."/>
            <person name="Beal B.F."/>
            <person name="Arriagada G."/>
            <person name="Davis B.W."/>
            <person name="Ostrander E.A."/>
            <person name="Goff S.P."/>
            <person name="Metzger M.J."/>
        </authorList>
    </citation>
    <scope>NUCLEOTIDE SEQUENCE</scope>
    <source>
        <strain evidence="10">MELC-2E11</strain>
        <tissue evidence="10">Siphon/mantle</tissue>
    </source>
</reference>
<protein>
    <submittedName>
        <fullName evidence="10">UCP4-like protein</fullName>
    </submittedName>
</protein>
<dbReference type="Pfam" id="PF00153">
    <property type="entry name" value="Mito_carr"/>
    <property type="match status" value="3"/>
</dbReference>
<evidence type="ECO:0000256" key="1">
    <source>
        <dbReference type="ARBA" id="ARBA00004141"/>
    </source>
</evidence>
<keyword evidence="7 8" id="KW-0472">Membrane</keyword>
<evidence type="ECO:0000256" key="8">
    <source>
        <dbReference type="PROSITE-ProRule" id="PRU00282"/>
    </source>
</evidence>
<evidence type="ECO:0000256" key="7">
    <source>
        <dbReference type="ARBA" id="ARBA00023136"/>
    </source>
</evidence>
<feature type="repeat" description="Solcar" evidence="8">
    <location>
        <begin position="76"/>
        <end position="168"/>
    </location>
</feature>
<proteinExistence type="inferred from homology"/>
<keyword evidence="3 9" id="KW-0813">Transport</keyword>
<comment type="similarity">
    <text evidence="2 9">Belongs to the mitochondrial carrier (TC 2.A.29) family.</text>
</comment>
<keyword evidence="4 8" id="KW-0812">Transmembrane</keyword>
<feature type="non-terminal residue" evidence="10">
    <location>
        <position position="1"/>
    </location>
</feature>
<accession>A0ABY7DPZ6</accession>
<dbReference type="Gene3D" id="1.50.40.10">
    <property type="entry name" value="Mitochondrial carrier domain"/>
    <property type="match status" value="1"/>
</dbReference>
<dbReference type="InterPro" id="IPR050391">
    <property type="entry name" value="Mito_Metabolite_Transporter"/>
</dbReference>
<organism evidence="10 11">
    <name type="scientific">Mya arenaria</name>
    <name type="common">Soft-shell clam</name>
    <dbReference type="NCBI Taxonomy" id="6604"/>
    <lineage>
        <taxon>Eukaryota</taxon>
        <taxon>Metazoa</taxon>
        <taxon>Spiralia</taxon>
        <taxon>Lophotrochozoa</taxon>
        <taxon>Mollusca</taxon>
        <taxon>Bivalvia</taxon>
        <taxon>Autobranchia</taxon>
        <taxon>Heteroconchia</taxon>
        <taxon>Euheterodonta</taxon>
        <taxon>Imparidentia</taxon>
        <taxon>Neoheterodontei</taxon>
        <taxon>Myida</taxon>
        <taxon>Myoidea</taxon>
        <taxon>Myidae</taxon>
        <taxon>Mya</taxon>
    </lineage>
</organism>
<evidence type="ECO:0000256" key="3">
    <source>
        <dbReference type="ARBA" id="ARBA00022448"/>
    </source>
</evidence>
<evidence type="ECO:0000256" key="4">
    <source>
        <dbReference type="ARBA" id="ARBA00022692"/>
    </source>
</evidence>
<keyword evidence="11" id="KW-1185">Reference proteome</keyword>
<dbReference type="SUPFAM" id="SSF103506">
    <property type="entry name" value="Mitochondrial carrier"/>
    <property type="match status" value="1"/>
</dbReference>
<evidence type="ECO:0000313" key="11">
    <source>
        <dbReference type="Proteomes" id="UP001164746"/>
    </source>
</evidence>
<dbReference type="PROSITE" id="PS50920">
    <property type="entry name" value="SOLCAR"/>
    <property type="match status" value="3"/>
</dbReference>
<evidence type="ECO:0000256" key="9">
    <source>
        <dbReference type="RuleBase" id="RU000488"/>
    </source>
</evidence>
<dbReference type="EMBL" id="CP111013">
    <property type="protein sequence ID" value="WAQ97055.1"/>
    <property type="molecule type" value="Genomic_DNA"/>
</dbReference>
<name>A0ABY7DPZ6_MYAAR</name>
<evidence type="ECO:0000256" key="6">
    <source>
        <dbReference type="ARBA" id="ARBA00022989"/>
    </source>
</evidence>
<dbReference type="Proteomes" id="UP001164746">
    <property type="component" value="Chromosome 2"/>
</dbReference>
<evidence type="ECO:0000256" key="2">
    <source>
        <dbReference type="ARBA" id="ARBA00006375"/>
    </source>
</evidence>